<protein>
    <submittedName>
        <fullName evidence="1">Uncharacterized protein</fullName>
    </submittedName>
</protein>
<organism evidence="1 2">
    <name type="scientific">Tautonia sociabilis</name>
    <dbReference type="NCBI Taxonomy" id="2080755"/>
    <lineage>
        <taxon>Bacteria</taxon>
        <taxon>Pseudomonadati</taxon>
        <taxon>Planctomycetota</taxon>
        <taxon>Planctomycetia</taxon>
        <taxon>Isosphaerales</taxon>
        <taxon>Isosphaeraceae</taxon>
        <taxon>Tautonia</taxon>
    </lineage>
</organism>
<accession>A0A432MEW6</accession>
<evidence type="ECO:0000313" key="1">
    <source>
        <dbReference type="EMBL" id="RUL84226.1"/>
    </source>
</evidence>
<gene>
    <name evidence="1" type="ORF">TsocGM_20770</name>
</gene>
<dbReference type="AlphaFoldDB" id="A0A432MEW6"/>
<proteinExistence type="predicted"/>
<evidence type="ECO:0000313" key="2">
    <source>
        <dbReference type="Proteomes" id="UP000280296"/>
    </source>
</evidence>
<reference evidence="1 2" key="1">
    <citation type="submission" date="2018-12" db="EMBL/GenBank/DDBJ databases">
        <authorList>
            <person name="Toschakov S.V."/>
        </authorList>
    </citation>
    <scope>NUCLEOTIDE SEQUENCE [LARGE SCALE GENOMIC DNA]</scope>
    <source>
        <strain evidence="1 2">GM2012</strain>
    </source>
</reference>
<comment type="caution">
    <text evidence="1">The sequence shown here is derived from an EMBL/GenBank/DDBJ whole genome shotgun (WGS) entry which is preliminary data.</text>
</comment>
<dbReference type="Proteomes" id="UP000280296">
    <property type="component" value="Unassembled WGS sequence"/>
</dbReference>
<keyword evidence="2" id="KW-1185">Reference proteome</keyword>
<sequence length="453" mass="50404">MLTATLVSLVVASSATVQDSSAREQVLREYRDIATLISMDHAQGESVRLLLKRVAGKRAGQLIDLDPKHPYIRSTAQAAVAVCEVYGVAWHSMNDSTQALMGEGMLLGMKAMLGSQDSIDRGLDDFSTAFRTHRRIANASVKLFWEAKVQHNEAWELLQPIADRLAGPEVDGMPIAPGLLYLSRKINGAITKQLGELRLTNQTNHTLTNVTVCFDSSQNAFRENEAEPHWFFVDQWSPGESIRLPLLLVSNLTSVAVPEPIPAAANLQVWCDQFRWQGRNLRLFETVPKMLRKSPRVMLYRYSTAEGESDAPELPGAPELVPGELRREVDRLIALTSKGKRYEGLVTEPDGREMKLAIDFISFDDQPNHRAARITFFVRHDRKQIKVLNGRLSVSRNEDGSEVDSLRLVEAKRGGLQAELELVFSEDGAISGFGTVLGYGPRECEVELEPASR</sequence>
<name>A0A432MEW6_9BACT</name>
<dbReference type="EMBL" id="RYZH01000051">
    <property type="protein sequence ID" value="RUL84226.1"/>
    <property type="molecule type" value="Genomic_DNA"/>
</dbReference>
<reference evidence="1 2" key="2">
    <citation type="submission" date="2019-01" db="EMBL/GenBank/DDBJ databases">
        <title>Tautonia sociabilis, a novel thermotolerant planctomycete of Isosphaeraceae family, isolated from a 4000 m deep subterranean habitat.</title>
        <authorList>
            <person name="Kovaleva O.L."/>
            <person name="Elcheninov A.G."/>
            <person name="Van Heerden E."/>
            <person name="Toshchakov S.V."/>
            <person name="Novikov A."/>
            <person name="Bonch-Osmolovskaya E.A."/>
            <person name="Kublanov I.V."/>
        </authorList>
    </citation>
    <scope>NUCLEOTIDE SEQUENCE [LARGE SCALE GENOMIC DNA]</scope>
    <source>
        <strain evidence="1 2">GM2012</strain>
    </source>
</reference>
<dbReference type="RefSeq" id="WP_126727382.1">
    <property type="nucleotide sequence ID" value="NZ_RYZH01000051.1"/>
</dbReference>